<accession>A0A7W6P4B0</accession>
<dbReference type="InterPro" id="IPR011009">
    <property type="entry name" value="Kinase-like_dom_sf"/>
</dbReference>
<dbReference type="AlphaFoldDB" id="A0A7W6P4B0"/>
<dbReference type="PANTHER" id="PTHR22603:SF66">
    <property type="entry name" value="ETHANOLAMINE KINASE"/>
    <property type="match status" value="1"/>
</dbReference>
<dbReference type="GO" id="GO:0004305">
    <property type="term" value="F:ethanolamine kinase activity"/>
    <property type="evidence" value="ECO:0007669"/>
    <property type="project" value="TreeGrafter"/>
</dbReference>
<keyword evidence="3" id="KW-1185">Reference proteome</keyword>
<dbReference type="EMBL" id="JACIDU010000027">
    <property type="protein sequence ID" value="MBB4105684.1"/>
    <property type="molecule type" value="Genomic_DNA"/>
</dbReference>
<reference evidence="2 3" key="1">
    <citation type="submission" date="2020-08" db="EMBL/GenBank/DDBJ databases">
        <title>Genomic Encyclopedia of Type Strains, Phase IV (KMG-IV): sequencing the most valuable type-strain genomes for metagenomic binning, comparative biology and taxonomic classification.</title>
        <authorList>
            <person name="Goeker M."/>
        </authorList>
    </citation>
    <scope>NUCLEOTIDE SEQUENCE [LARGE SCALE GENOMIC DNA]</scope>
    <source>
        <strain evidence="2 3">DSM 26385</strain>
    </source>
</reference>
<dbReference type="Proteomes" id="UP000584824">
    <property type="component" value="Unassembled WGS sequence"/>
</dbReference>
<evidence type="ECO:0000313" key="3">
    <source>
        <dbReference type="Proteomes" id="UP000584824"/>
    </source>
</evidence>
<dbReference type="CDD" id="cd05151">
    <property type="entry name" value="ChoK-like"/>
    <property type="match status" value="1"/>
</dbReference>
<dbReference type="Gene3D" id="3.90.1200.10">
    <property type="match status" value="1"/>
</dbReference>
<keyword evidence="2" id="KW-0808">Transferase</keyword>
<dbReference type="GO" id="GO:0005737">
    <property type="term" value="C:cytoplasm"/>
    <property type="evidence" value="ECO:0007669"/>
    <property type="project" value="TreeGrafter"/>
</dbReference>
<proteinExistence type="predicted"/>
<dbReference type="InterPro" id="IPR002575">
    <property type="entry name" value="Aminoglycoside_PTrfase"/>
</dbReference>
<dbReference type="Pfam" id="PF01636">
    <property type="entry name" value="APH"/>
    <property type="match status" value="1"/>
</dbReference>
<dbReference type="GO" id="GO:0006646">
    <property type="term" value="P:phosphatidylethanolamine biosynthetic process"/>
    <property type="evidence" value="ECO:0007669"/>
    <property type="project" value="TreeGrafter"/>
</dbReference>
<sequence length="301" mass="33214">MSESPAAPPEARIARLPCWNGPVTFEPLKGGLSNDSFVVTDASGRHVVRFGKDYPFHHVYRDRELMSARAAHEAGFAPKVEYAEPGVMVATFLEARTFSPADVVAERLRVAELLRRFHAAMPHHVSGAGFIFWAFHVIRDYARTLDAGGSRMKPELTRYLTLATELEAAQAPLPVVFAHNDLLPSNFLDDGERLWLIDFEYAGFSTAMFDLAGASSNAGFTAEQSEEFLTAYFGAEPAPAIRRSMAAMQCASLLREAMWSMVSELYLSAPGADYVAYTTENLERLEAALSSYTETYGKFSS</sequence>
<dbReference type="Gene3D" id="3.30.200.20">
    <property type="entry name" value="Phosphorylase Kinase, domain 1"/>
    <property type="match status" value="1"/>
</dbReference>
<comment type="caution">
    <text evidence="2">The sequence shown here is derived from an EMBL/GenBank/DDBJ whole genome shotgun (WGS) entry which is preliminary data.</text>
</comment>
<gene>
    <name evidence="2" type="ORF">GGQ66_004272</name>
</gene>
<evidence type="ECO:0000313" key="2">
    <source>
        <dbReference type="EMBL" id="MBB4105684.1"/>
    </source>
</evidence>
<organism evidence="2 3">
    <name type="scientific">Allorhizobium borbori</name>
    <dbReference type="NCBI Taxonomy" id="485907"/>
    <lineage>
        <taxon>Bacteria</taxon>
        <taxon>Pseudomonadati</taxon>
        <taxon>Pseudomonadota</taxon>
        <taxon>Alphaproteobacteria</taxon>
        <taxon>Hyphomicrobiales</taxon>
        <taxon>Rhizobiaceae</taxon>
        <taxon>Rhizobium/Agrobacterium group</taxon>
        <taxon>Allorhizobium</taxon>
    </lineage>
</organism>
<name>A0A7W6P4B0_9HYPH</name>
<evidence type="ECO:0000259" key="1">
    <source>
        <dbReference type="Pfam" id="PF01636"/>
    </source>
</evidence>
<dbReference type="RefSeq" id="WP_183795383.1">
    <property type="nucleotide sequence ID" value="NZ_JACIDU010000027.1"/>
</dbReference>
<protein>
    <submittedName>
        <fullName evidence="2">Thiamine kinase-like enzyme</fullName>
    </submittedName>
</protein>
<dbReference type="PANTHER" id="PTHR22603">
    <property type="entry name" value="CHOLINE/ETHANOALAMINE KINASE"/>
    <property type="match status" value="1"/>
</dbReference>
<dbReference type="SUPFAM" id="SSF56112">
    <property type="entry name" value="Protein kinase-like (PK-like)"/>
    <property type="match status" value="1"/>
</dbReference>
<feature type="domain" description="Aminoglycoside phosphotransferase" evidence="1">
    <location>
        <begin position="25"/>
        <end position="236"/>
    </location>
</feature>
<keyword evidence="2" id="KW-0418">Kinase</keyword>